<reference evidence="2" key="2">
    <citation type="submission" date="2014-07" db="EMBL/GenBank/DDBJ databases">
        <authorList>
            <person name="Zhou D."/>
            <person name="Huang Y."/>
            <person name="Yuan J."/>
            <person name="Meng X."/>
            <person name="Tong Y."/>
        </authorList>
    </citation>
    <scope>NUCLEOTIDE SEQUENCE</scope>
    <source>
        <strain evidence="2">JN49-1</strain>
        <plasmid evidence="2">pNDM-JN01</plasmid>
    </source>
</reference>
<sequence>MNLNDLKNKVIINNEIDQKNFDYLITQVDQVAIEYAINELESQNKRPYLSNIFKLLEIPPRQ</sequence>
<evidence type="ECO:0000313" key="2">
    <source>
        <dbReference type="EMBL" id="AJP18084.1"/>
    </source>
</evidence>
<dbReference type="InterPro" id="IPR058891">
    <property type="entry name" value="CPPA"/>
</dbReference>
<reference evidence="1" key="1">
    <citation type="submission" date="2014-03" db="EMBL/GenBank/DDBJ databases">
        <title>NDM-1-Producing Acinetobacter lwoffii of Companion Animal Origin in China.</title>
        <authorList>
            <person name="Sun Y."/>
            <person name="Ji X."/>
            <person name="Guo X."/>
            <person name="Liu J."/>
            <person name="Zhu L."/>
            <person name="Zhou W."/>
            <person name="Zhao X."/>
            <person name="Tong P."/>
            <person name="Xia L."/>
            <person name="Qian J."/>
            <person name="Liu Q."/>
            <person name="Xu L."/>
            <person name="Feng S."/>
        </authorList>
    </citation>
    <scope>NUCLEOTIDE SEQUENCE</scope>
    <source>
        <strain evidence="1">Iz4b</strain>
        <plasmid evidence="1">pNDM-Iz4b</plasmid>
    </source>
</reference>
<evidence type="ECO:0000313" key="1">
    <source>
        <dbReference type="EMBL" id="AID58568.1"/>
    </source>
</evidence>
<geneLocation type="plasmid" evidence="2">
    <name>pNDM-JN01</name>
</geneLocation>
<dbReference type="EMBL" id="KM210086">
    <property type="protein sequence ID" value="AJP18084.1"/>
    <property type="molecule type" value="Genomic_DNA"/>
</dbReference>
<accession>A0A068F1F6</accession>
<protein>
    <submittedName>
        <fullName evidence="1">Uncharacterized protein</fullName>
    </submittedName>
</protein>
<geneLocation type="plasmid" evidence="1">
    <name>pNDM-Iz4b</name>
</geneLocation>
<organism evidence="1">
    <name type="scientific">Acinetobacter lwoffii</name>
    <dbReference type="NCBI Taxonomy" id="28090"/>
    <lineage>
        <taxon>Bacteria</taxon>
        <taxon>Pseudomonadati</taxon>
        <taxon>Pseudomonadota</taxon>
        <taxon>Gammaproteobacteria</taxon>
        <taxon>Moraxellales</taxon>
        <taxon>Moraxellaceae</taxon>
        <taxon>Acinetobacter</taxon>
    </lineage>
</organism>
<dbReference type="Pfam" id="PF25860">
    <property type="entry name" value="CPPA"/>
    <property type="match status" value="1"/>
</dbReference>
<reference evidence="2" key="3">
    <citation type="journal article" date="2015" name="Antimicrob. Agents Chemother.">
        <title>A Novel New Delhi Metallo-?-Lactamase Variant, NDM-14, Isolated in a Chinese Hospital Possesses Increased Enzymatic Activity against Carbapenems.</title>
        <authorList>
            <person name="Zou D."/>
            <person name="Huang Y."/>
            <person name="Zhao X."/>
            <person name="Liu W."/>
            <person name="Dong D."/>
            <person name="Li H."/>
            <person name="Wang X."/>
            <person name="Huang S."/>
            <person name="Wei X."/>
            <person name="Yan X."/>
            <person name="Yang Z."/>
            <person name="Tong Y."/>
            <person name="Huang L."/>
            <person name="Yuan J."/>
        </authorList>
    </citation>
    <scope>NUCLEOTIDE SEQUENCE</scope>
    <source>
        <strain evidence="2">JN49-1</strain>
        <plasmid evidence="2">pNDM-JN01</plasmid>
    </source>
</reference>
<dbReference type="EMBL" id="KJ547696">
    <property type="protein sequence ID" value="AID58568.1"/>
    <property type="molecule type" value="Genomic_DNA"/>
</dbReference>
<keyword evidence="1" id="KW-0614">Plasmid</keyword>
<proteinExistence type="predicted"/>
<name>A0A068F1F6_ACILW</name>
<dbReference type="AlphaFoldDB" id="A0A068F1F6"/>